<reference evidence="2 3" key="1">
    <citation type="journal article" date="2016" name="Int. J. Syst. Evol. Microbiol.">
        <title>Pyruvatibacter mobilis gen. nov., sp. nov., a marine bacterium from the culture broth of Picochlorum sp. 122.</title>
        <authorList>
            <person name="Wang G."/>
            <person name="Tang M."/>
            <person name="Wu H."/>
            <person name="Dai S."/>
            <person name="Li T."/>
            <person name="Chen C."/>
            <person name="He H."/>
            <person name="Fan J."/>
            <person name="Xiang W."/>
            <person name="Li X."/>
        </authorList>
    </citation>
    <scope>NUCLEOTIDE SEQUENCE [LARGE SCALE GENOMIC DNA]</scope>
    <source>
        <strain evidence="2 3">GYP-11</strain>
    </source>
</reference>
<sequence>MTPLAYSRTAFKALAALPPQEQAAVRKAADTLRLPGASVASMRALPGGLARDLAQVAVEGMGRLVCRIQPDRIDVLAIIRQDHALPPQATADRPAFLSPQTAPGRAHTNGSAPA</sequence>
<evidence type="ECO:0000256" key="1">
    <source>
        <dbReference type="SAM" id="MobiDB-lite"/>
    </source>
</evidence>
<dbReference type="OrthoDB" id="9881422at2"/>
<dbReference type="AlphaFoldDB" id="A0A845QB93"/>
<accession>A0A845QB93</accession>
<organism evidence="2 3">
    <name type="scientific">Pyruvatibacter mobilis</name>
    <dbReference type="NCBI Taxonomy" id="1712261"/>
    <lineage>
        <taxon>Bacteria</taxon>
        <taxon>Pseudomonadati</taxon>
        <taxon>Pseudomonadota</taxon>
        <taxon>Alphaproteobacteria</taxon>
        <taxon>Hyphomicrobiales</taxon>
        <taxon>Parvibaculaceae</taxon>
        <taxon>Pyruvatibacter</taxon>
    </lineage>
</organism>
<dbReference type="GeneID" id="300655203"/>
<dbReference type="EMBL" id="WXYQ01000005">
    <property type="protein sequence ID" value="NBG95331.1"/>
    <property type="molecule type" value="Genomic_DNA"/>
</dbReference>
<dbReference type="RefSeq" id="WP_160587338.1">
    <property type="nucleotide sequence ID" value="NZ_BMHN01000001.1"/>
</dbReference>
<dbReference type="Proteomes" id="UP000470384">
    <property type="component" value="Unassembled WGS sequence"/>
</dbReference>
<keyword evidence="3" id="KW-1185">Reference proteome</keyword>
<name>A0A845QB93_9HYPH</name>
<feature type="region of interest" description="Disordered" evidence="1">
    <location>
        <begin position="88"/>
        <end position="114"/>
    </location>
</feature>
<protein>
    <submittedName>
        <fullName evidence="2">Uncharacterized protein</fullName>
    </submittedName>
</protein>
<evidence type="ECO:0000313" key="2">
    <source>
        <dbReference type="EMBL" id="NBG95331.1"/>
    </source>
</evidence>
<comment type="caution">
    <text evidence="2">The sequence shown here is derived from an EMBL/GenBank/DDBJ whole genome shotgun (WGS) entry which is preliminary data.</text>
</comment>
<proteinExistence type="predicted"/>
<gene>
    <name evidence="2" type="ORF">GTQ45_06260</name>
</gene>
<evidence type="ECO:0000313" key="3">
    <source>
        <dbReference type="Proteomes" id="UP000470384"/>
    </source>
</evidence>